<evidence type="ECO:0000256" key="1">
    <source>
        <dbReference type="SAM" id="MobiDB-lite"/>
    </source>
</evidence>
<evidence type="ECO:0008006" key="4">
    <source>
        <dbReference type="Google" id="ProtNLM"/>
    </source>
</evidence>
<keyword evidence="3" id="KW-1185">Reference proteome</keyword>
<evidence type="ECO:0000313" key="3">
    <source>
        <dbReference type="Proteomes" id="UP001501736"/>
    </source>
</evidence>
<organism evidence="2 3">
    <name type="scientific">Nesterenkonia halobia</name>
    <dbReference type="NCBI Taxonomy" id="37922"/>
    <lineage>
        <taxon>Bacteria</taxon>
        <taxon>Bacillati</taxon>
        <taxon>Actinomycetota</taxon>
        <taxon>Actinomycetes</taxon>
        <taxon>Micrococcales</taxon>
        <taxon>Micrococcaceae</taxon>
        <taxon>Nesterenkonia</taxon>
    </lineage>
</organism>
<gene>
    <name evidence="2" type="ORF">GCM10020260_21160</name>
</gene>
<dbReference type="EMBL" id="BAAAYG010000009">
    <property type="protein sequence ID" value="GAA3286427.1"/>
    <property type="molecule type" value="Genomic_DNA"/>
</dbReference>
<sequence length="121" mass="12113">MVRFDVQTGLGRGILDQVGGLNAGARGQNAAAESAAGTAESLFGTAETAATAFSAFCRLAESVAGQVLDESDLRSAAVQDALSQVAAGDEQMAADGAAAESRTAGWSVDGGAFDPSKFGRR</sequence>
<dbReference type="Proteomes" id="UP001501736">
    <property type="component" value="Unassembled WGS sequence"/>
</dbReference>
<comment type="caution">
    <text evidence="2">The sequence shown here is derived from an EMBL/GenBank/DDBJ whole genome shotgun (WGS) entry which is preliminary data.</text>
</comment>
<feature type="region of interest" description="Disordered" evidence="1">
    <location>
        <begin position="94"/>
        <end position="121"/>
    </location>
</feature>
<evidence type="ECO:0000313" key="2">
    <source>
        <dbReference type="EMBL" id="GAA3286427.1"/>
    </source>
</evidence>
<protein>
    <recommendedName>
        <fullName evidence="4">Excreted virulence factor EspC (Type VII ESX diderm)</fullName>
    </recommendedName>
</protein>
<name>A0ABP6RFR6_9MICC</name>
<reference evidence="3" key="1">
    <citation type="journal article" date="2019" name="Int. J. Syst. Evol. Microbiol.">
        <title>The Global Catalogue of Microorganisms (GCM) 10K type strain sequencing project: providing services to taxonomists for standard genome sequencing and annotation.</title>
        <authorList>
            <consortium name="The Broad Institute Genomics Platform"/>
            <consortium name="The Broad Institute Genome Sequencing Center for Infectious Disease"/>
            <person name="Wu L."/>
            <person name="Ma J."/>
        </authorList>
    </citation>
    <scope>NUCLEOTIDE SEQUENCE [LARGE SCALE GENOMIC DNA]</scope>
    <source>
        <strain evidence="3">JCM 11483</strain>
    </source>
</reference>
<accession>A0ABP6RFR6</accession>
<proteinExistence type="predicted"/>